<evidence type="ECO:0000256" key="12">
    <source>
        <dbReference type="PIRSR" id="PIRSR606539-1"/>
    </source>
</evidence>
<dbReference type="EC" id="7.6.2.1" evidence="15"/>
<dbReference type="SFLD" id="SFLDS00003">
    <property type="entry name" value="Haloacid_Dehalogenase"/>
    <property type="match status" value="1"/>
</dbReference>
<dbReference type="SUPFAM" id="SSF81665">
    <property type="entry name" value="Calcium ATPase, transmembrane domain M"/>
    <property type="match status" value="1"/>
</dbReference>
<dbReference type="Proteomes" id="UP000008983">
    <property type="component" value="Unassembled WGS sequence"/>
</dbReference>
<dbReference type="GO" id="GO:0005886">
    <property type="term" value="C:plasma membrane"/>
    <property type="evidence" value="ECO:0007669"/>
    <property type="project" value="TreeGrafter"/>
</dbReference>
<dbReference type="SFLD" id="SFLDG00002">
    <property type="entry name" value="C1.7:_P-type_atpase_like"/>
    <property type="match status" value="1"/>
</dbReference>
<name>G0R497_ICHMU</name>
<feature type="binding site" evidence="14">
    <location>
        <position position="800"/>
    </location>
    <ligand>
        <name>Mg(2+)</name>
        <dbReference type="ChEBI" id="CHEBI:18420"/>
    </ligand>
</feature>
<gene>
    <name evidence="18" type="ORF">IMG5_190640</name>
</gene>
<dbReference type="InterPro" id="IPR008250">
    <property type="entry name" value="ATPase_P-typ_transduc_dom_A_sf"/>
</dbReference>
<dbReference type="FunFam" id="3.40.50.1000:FF:000084">
    <property type="entry name" value="Phospholipid-transporting ATPase"/>
    <property type="match status" value="1"/>
</dbReference>
<feature type="domain" description="P-type ATPase N-terminal" evidence="16">
    <location>
        <begin position="29"/>
        <end position="85"/>
    </location>
</feature>
<feature type="binding site" evidence="13">
    <location>
        <position position="542"/>
    </location>
    <ligand>
        <name>ATP</name>
        <dbReference type="ChEBI" id="CHEBI:30616"/>
    </ligand>
</feature>
<dbReference type="SUPFAM" id="SSF81660">
    <property type="entry name" value="Metal cation-transporting ATPase, ATP-binding domain N"/>
    <property type="match status" value="1"/>
</dbReference>
<dbReference type="NCBIfam" id="TIGR01494">
    <property type="entry name" value="ATPase_P-type"/>
    <property type="match status" value="1"/>
</dbReference>
<evidence type="ECO:0000256" key="15">
    <source>
        <dbReference type="RuleBase" id="RU362033"/>
    </source>
</evidence>
<evidence type="ECO:0000256" key="11">
    <source>
        <dbReference type="ARBA" id="ARBA00034036"/>
    </source>
</evidence>
<evidence type="ECO:0000256" key="9">
    <source>
        <dbReference type="ARBA" id="ARBA00022989"/>
    </source>
</evidence>
<feature type="binding site" evidence="14">
    <location>
        <position position="393"/>
    </location>
    <ligand>
        <name>Mg(2+)</name>
        <dbReference type="ChEBI" id="CHEBI:18420"/>
    </ligand>
</feature>
<dbReference type="RefSeq" id="XP_004025160.1">
    <property type="nucleotide sequence ID" value="XM_004025111.1"/>
</dbReference>
<dbReference type="InterPro" id="IPR032630">
    <property type="entry name" value="P_typ_ATPase_c"/>
</dbReference>
<keyword evidence="5 13" id="KW-0547">Nucleotide-binding</keyword>
<dbReference type="InterPro" id="IPR006539">
    <property type="entry name" value="P-type_ATPase_IV"/>
</dbReference>
<dbReference type="PANTHER" id="PTHR24092">
    <property type="entry name" value="PROBABLE PHOSPHOLIPID-TRANSPORTING ATPASE"/>
    <property type="match status" value="1"/>
</dbReference>
<protein>
    <recommendedName>
        <fullName evidence="15">Phospholipid-transporting ATPase</fullName>
        <ecNumber evidence="15">7.6.2.1</ecNumber>
    </recommendedName>
</protein>
<evidence type="ECO:0000256" key="2">
    <source>
        <dbReference type="ARBA" id="ARBA00008109"/>
    </source>
</evidence>
<dbReference type="NCBIfam" id="TIGR01652">
    <property type="entry name" value="ATPase-Plipid"/>
    <property type="match status" value="1"/>
</dbReference>
<evidence type="ECO:0000259" key="17">
    <source>
        <dbReference type="Pfam" id="PF16212"/>
    </source>
</evidence>
<evidence type="ECO:0000256" key="10">
    <source>
        <dbReference type="ARBA" id="ARBA00023136"/>
    </source>
</evidence>
<dbReference type="InterPro" id="IPR044492">
    <property type="entry name" value="P_typ_ATPase_HD_dom"/>
</dbReference>
<dbReference type="SUPFAM" id="SSF81653">
    <property type="entry name" value="Calcium ATPase, transduction domain A"/>
    <property type="match status" value="1"/>
</dbReference>
<comment type="catalytic activity">
    <reaction evidence="11 15">
        <text>ATP + H2O + phospholipidSide 1 = ADP + phosphate + phospholipidSide 2.</text>
        <dbReference type="EC" id="7.6.2.1"/>
    </reaction>
</comment>
<dbReference type="STRING" id="857967.G0R497"/>
<evidence type="ECO:0000313" key="18">
    <source>
        <dbReference type="EMBL" id="EGR27708.1"/>
    </source>
</evidence>
<keyword evidence="7 14" id="KW-0460">Magnesium</keyword>
<dbReference type="Pfam" id="PF16212">
    <property type="entry name" value="PhoLip_ATPase_C"/>
    <property type="match status" value="1"/>
</dbReference>
<keyword evidence="18" id="KW-0378">Hydrolase</keyword>
<dbReference type="OrthoDB" id="377733at2759"/>
<comment type="cofactor">
    <cofactor evidence="14">
        <name>Mg(2+)</name>
        <dbReference type="ChEBI" id="CHEBI:18420"/>
    </cofactor>
</comment>
<feature type="binding site" evidence="13">
    <location>
        <position position="679"/>
    </location>
    <ligand>
        <name>ATP</name>
        <dbReference type="ChEBI" id="CHEBI:30616"/>
    </ligand>
</feature>
<dbReference type="InterPro" id="IPR036412">
    <property type="entry name" value="HAD-like_sf"/>
</dbReference>
<evidence type="ECO:0000256" key="5">
    <source>
        <dbReference type="ARBA" id="ARBA00022741"/>
    </source>
</evidence>
<dbReference type="InterPro" id="IPR018303">
    <property type="entry name" value="ATPase_P-typ_P_site"/>
</dbReference>
<keyword evidence="6 13" id="KW-0067">ATP-binding</keyword>
<feature type="binding site" evidence="13">
    <location>
        <position position="776"/>
    </location>
    <ligand>
        <name>ATP</name>
        <dbReference type="ChEBI" id="CHEBI:30616"/>
    </ligand>
</feature>
<comment type="similarity">
    <text evidence="2 15">Belongs to the cation transport ATPase (P-type) (TC 3.A.3) family. Type IV subfamily.</text>
</comment>
<dbReference type="GO" id="GO:0005524">
    <property type="term" value="F:ATP binding"/>
    <property type="evidence" value="ECO:0007669"/>
    <property type="project" value="UniProtKB-UniRule"/>
</dbReference>
<dbReference type="AlphaFoldDB" id="G0R497"/>
<feature type="binding site" evidence="14">
    <location>
        <position position="391"/>
    </location>
    <ligand>
        <name>Mg(2+)</name>
        <dbReference type="ChEBI" id="CHEBI:18420"/>
    </ligand>
</feature>
<evidence type="ECO:0000256" key="1">
    <source>
        <dbReference type="ARBA" id="ARBA00004141"/>
    </source>
</evidence>
<keyword evidence="19" id="KW-1185">Reference proteome</keyword>
<evidence type="ECO:0000256" key="6">
    <source>
        <dbReference type="ARBA" id="ARBA00022840"/>
    </source>
</evidence>
<feature type="transmembrane region" description="Helical" evidence="15">
    <location>
        <begin position="278"/>
        <end position="300"/>
    </location>
</feature>
<dbReference type="GO" id="GO:0000287">
    <property type="term" value="F:magnesium ion binding"/>
    <property type="evidence" value="ECO:0007669"/>
    <property type="project" value="UniProtKB-UniRule"/>
</dbReference>
<evidence type="ECO:0000256" key="14">
    <source>
        <dbReference type="PIRSR" id="PIRSR606539-3"/>
    </source>
</evidence>
<dbReference type="Gene3D" id="3.40.1110.10">
    <property type="entry name" value="Calcium-transporting ATPase, cytoplasmic domain N"/>
    <property type="match status" value="1"/>
</dbReference>
<feature type="transmembrane region" description="Helical" evidence="15">
    <location>
        <begin position="326"/>
        <end position="348"/>
    </location>
</feature>
<comment type="caution">
    <text evidence="15">Lacks conserved residue(s) required for the propagation of feature annotation.</text>
</comment>
<proteinExistence type="inferred from homology"/>
<comment type="subcellular location">
    <subcellularLocation>
        <location evidence="1 15">Membrane</location>
        <topology evidence="1 15">Multi-pass membrane protein</topology>
    </subcellularLocation>
</comment>
<feature type="binding site" evidence="13">
    <location>
        <position position="564"/>
    </location>
    <ligand>
        <name>ATP</name>
        <dbReference type="ChEBI" id="CHEBI:30616"/>
    </ligand>
</feature>
<feature type="active site" description="4-aspartylphosphate intermediate" evidence="12">
    <location>
        <position position="391"/>
    </location>
</feature>
<keyword evidence="9 15" id="KW-1133">Transmembrane helix</keyword>
<dbReference type="Gene3D" id="2.70.150.10">
    <property type="entry name" value="Calcium-transporting ATPase, cytoplasmic transduction domain A"/>
    <property type="match status" value="1"/>
</dbReference>
<feature type="domain" description="P-type ATPase C-terminal" evidence="17">
    <location>
        <begin position="822"/>
        <end position="915"/>
    </location>
</feature>
<feature type="transmembrane region" description="Helical" evidence="15">
    <location>
        <begin position="886"/>
        <end position="906"/>
    </location>
</feature>
<evidence type="ECO:0000256" key="8">
    <source>
        <dbReference type="ARBA" id="ARBA00022967"/>
    </source>
</evidence>
<feature type="binding site" evidence="13">
    <location>
        <position position="678"/>
    </location>
    <ligand>
        <name>ATP</name>
        <dbReference type="ChEBI" id="CHEBI:30616"/>
    </ligand>
</feature>
<dbReference type="GO" id="GO:0016887">
    <property type="term" value="F:ATP hydrolysis activity"/>
    <property type="evidence" value="ECO:0007669"/>
    <property type="project" value="InterPro"/>
</dbReference>
<dbReference type="InParanoid" id="G0R497"/>
<dbReference type="Pfam" id="PF16209">
    <property type="entry name" value="PhoLip_ATPase_N"/>
    <property type="match status" value="1"/>
</dbReference>
<dbReference type="InterPro" id="IPR023214">
    <property type="entry name" value="HAD_sf"/>
</dbReference>
<dbReference type="GO" id="GO:0140326">
    <property type="term" value="F:ATPase-coupled intramembrane lipid transporter activity"/>
    <property type="evidence" value="ECO:0007669"/>
    <property type="project" value="UniProtKB-EC"/>
</dbReference>
<keyword evidence="3 15" id="KW-0812">Transmembrane</keyword>
<evidence type="ECO:0000313" key="19">
    <source>
        <dbReference type="Proteomes" id="UP000008983"/>
    </source>
</evidence>
<dbReference type="InterPro" id="IPR032631">
    <property type="entry name" value="P-type_ATPase_N"/>
</dbReference>
<dbReference type="Gene3D" id="3.40.50.1000">
    <property type="entry name" value="HAD superfamily/HAD-like"/>
    <property type="match status" value="1"/>
</dbReference>
<evidence type="ECO:0000256" key="3">
    <source>
        <dbReference type="ARBA" id="ARBA00022692"/>
    </source>
</evidence>
<feature type="binding site" evidence="13">
    <location>
        <position position="599"/>
    </location>
    <ligand>
        <name>ATP</name>
        <dbReference type="ChEBI" id="CHEBI:30616"/>
    </ligand>
</feature>
<dbReference type="InterPro" id="IPR023298">
    <property type="entry name" value="ATPase_P-typ_TM_dom_sf"/>
</dbReference>
<dbReference type="EMBL" id="GL984330">
    <property type="protein sequence ID" value="EGR27708.1"/>
    <property type="molecule type" value="Genomic_DNA"/>
</dbReference>
<dbReference type="eggNOG" id="KOG0206">
    <property type="taxonomic scope" value="Eukaryota"/>
</dbReference>
<reference evidence="18 19" key="1">
    <citation type="submission" date="2011-07" db="EMBL/GenBank/DDBJ databases">
        <authorList>
            <person name="Coyne R."/>
            <person name="Brami D."/>
            <person name="Johnson J."/>
            <person name="Hostetler J."/>
            <person name="Hannick L."/>
            <person name="Clark T."/>
            <person name="Cassidy-Hanley D."/>
            <person name="Inman J."/>
        </authorList>
    </citation>
    <scope>NUCLEOTIDE SEQUENCE [LARGE SCALE GENOMIC DNA]</scope>
    <source>
        <strain evidence="18 19">G5</strain>
    </source>
</reference>
<feature type="binding site" evidence="13">
    <location>
        <position position="770"/>
    </location>
    <ligand>
        <name>ATP</name>
        <dbReference type="ChEBI" id="CHEBI:30616"/>
    </ligand>
</feature>
<dbReference type="GeneID" id="14903779"/>
<dbReference type="Pfam" id="PF13246">
    <property type="entry name" value="Cation_ATPase"/>
    <property type="match status" value="1"/>
</dbReference>
<dbReference type="SFLD" id="SFLDF00027">
    <property type="entry name" value="p-type_atpase"/>
    <property type="match status" value="1"/>
</dbReference>
<dbReference type="GO" id="GO:0045332">
    <property type="term" value="P:phospholipid translocation"/>
    <property type="evidence" value="ECO:0007669"/>
    <property type="project" value="TreeGrafter"/>
</dbReference>
<dbReference type="OMA" id="XPFLSYQ"/>
<dbReference type="PANTHER" id="PTHR24092:SF150">
    <property type="entry name" value="PHOSPHOLIPID-TRANSPORTING ATPASE"/>
    <property type="match status" value="1"/>
</dbReference>
<dbReference type="PRINTS" id="PR00119">
    <property type="entry name" value="CATATPASE"/>
</dbReference>
<feature type="binding site" evidence="13">
    <location>
        <position position="391"/>
    </location>
    <ligand>
        <name>ATP</name>
        <dbReference type="ChEBI" id="CHEBI:30616"/>
    </ligand>
</feature>
<evidence type="ECO:0000256" key="7">
    <source>
        <dbReference type="ARBA" id="ARBA00022842"/>
    </source>
</evidence>
<dbReference type="PROSITE" id="PS00154">
    <property type="entry name" value="ATPASE_E1_E2"/>
    <property type="match status" value="1"/>
</dbReference>
<organism evidence="18 19">
    <name type="scientific">Ichthyophthirius multifiliis</name>
    <name type="common">White spot disease agent</name>
    <name type="synonym">Ich</name>
    <dbReference type="NCBI Taxonomy" id="5932"/>
    <lineage>
        <taxon>Eukaryota</taxon>
        <taxon>Sar</taxon>
        <taxon>Alveolata</taxon>
        <taxon>Ciliophora</taxon>
        <taxon>Intramacronucleata</taxon>
        <taxon>Oligohymenophorea</taxon>
        <taxon>Hymenostomatida</taxon>
        <taxon>Ophryoglenina</taxon>
        <taxon>Ichthyophthirius</taxon>
    </lineage>
</organism>
<feature type="binding site" evidence="13">
    <location>
        <position position="392"/>
    </location>
    <ligand>
        <name>ATP</name>
        <dbReference type="ChEBI" id="CHEBI:30616"/>
    </ligand>
</feature>
<keyword evidence="4 14" id="KW-0479">Metal-binding</keyword>
<feature type="binding site" evidence="13">
    <location>
        <position position="799"/>
    </location>
    <ligand>
        <name>ATP</name>
        <dbReference type="ChEBI" id="CHEBI:30616"/>
    </ligand>
</feature>
<feature type="transmembrane region" description="Helical" evidence="15">
    <location>
        <begin position="82"/>
        <end position="101"/>
    </location>
</feature>
<keyword evidence="10 15" id="KW-0472">Membrane</keyword>
<feature type="binding site" evidence="13">
    <location>
        <position position="800"/>
    </location>
    <ligand>
        <name>ATP</name>
        <dbReference type="ChEBI" id="CHEBI:30616"/>
    </ligand>
</feature>
<feature type="binding site" evidence="13">
    <location>
        <position position="680"/>
    </location>
    <ligand>
        <name>ATP</name>
        <dbReference type="ChEBI" id="CHEBI:30616"/>
    </ligand>
</feature>
<dbReference type="SUPFAM" id="SSF56784">
    <property type="entry name" value="HAD-like"/>
    <property type="match status" value="1"/>
</dbReference>
<accession>G0R497</accession>
<sequence length="945" mass="108712">MCKKRRPLIHNQTREFSLTIEENQIDLVNLKYPSNFIISSHYTLINFLPLSFFLQFKRYANIYFLIVAVFQSIPSISPLNPISAIAPLVFVLGLSMMREGAEDYYRYKSDIKINSNQTNQLFLKENIFVEQKIKWANVQVGQILKIYNDQCFPADLLLLDTSYKNGICYVETGALDGEKNMKPKSALRETYALFKNDLVDQIKNIQINAEPPNQNLYKFEVTIKVLASTKQLLLRGAFLRNTDYILGVVVYTGKDTKIMRNSELPKNKISDMEKTMNTYILGILIFQLISSFFTAILSYFSNCNYMDDQLYLNFTSSYVLDCLLKFFTYFLLYNTMIPISLIVSLEMVKVTQGYFIQKDKEMYCKQKDIWPQVMTTTINEELGQIEYVFSDKTGTLTCNEMEFNKSVIGTELYQGQIEKMNVKFKFHSQSLSNLLKLNNPHNNYDVNLNLVSNDNKVKFTIKSQKDLAFEYWKLLSCAHECIISENKETGDIDYQGPSPDEITLVDAARHMGFKFTGASSDTIDVNINENKCTFQLLNTFEFDSTRKRMSVIIKDGNLYKMYIKGADNIIKKRLSGQKPQPFLKTIENHLSKFSIVGLRTLMMAMKIISEDEYLSFKSKYNSFADSKNREEDVKKLADEIENDLILIGATAVEDKLQDRVTETIYDMIKANIKVWMLTGDKLETAENIAKSCKLIQSQMKVIQISEQNEIDLKNNILGNAMQQFQECMQSKIQKSLLVEGESLAIILDDETLKQAFLKISQDCESVVCCRVTPKQKALIVRLIKDGIKKITLAIGDGANDVNMIQEAHIGCGIFGNEGMQAAQSSDFAFGEFKCLWRLILVHGRWSYIRISEMILYFFYKNMLFTIPQMYFAFFSGFSGQTIFDDVYITLYNLSFTALPLIARAVFDQDVNYKVNVDQIIKGQKNNEINKINIQKEVYAAKQKDL</sequence>
<evidence type="ECO:0000256" key="4">
    <source>
        <dbReference type="ARBA" id="ARBA00022723"/>
    </source>
</evidence>
<keyword evidence="8 15" id="KW-1278">Translocase</keyword>
<dbReference type="InterPro" id="IPR001757">
    <property type="entry name" value="P_typ_ATPase"/>
</dbReference>
<feature type="transmembrane region" description="Helical" evidence="15">
    <location>
        <begin position="854"/>
        <end position="874"/>
    </location>
</feature>
<feature type="binding site" evidence="13">
    <location>
        <position position="501"/>
    </location>
    <ligand>
        <name>ATP</name>
        <dbReference type="ChEBI" id="CHEBI:30616"/>
    </ligand>
</feature>
<feature type="binding site" evidence="13">
    <location>
        <position position="393"/>
    </location>
    <ligand>
        <name>ATP</name>
        <dbReference type="ChEBI" id="CHEBI:30616"/>
    </ligand>
</feature>
<dbReference type="InterPro" id="IPR023299">
    <property type="entry name" value="ATPase_P-typ_cyto_dom_N"/>
</dbReference>
<evidence type="ECO:0000259" key="16">
    <source>
        <dbReference type="Pfam" id="PF16209"/>
    </source>
</evidence>
<feature type="binding site" evidence="14">
    <location>
        <position position="796"/>
    </location>
    <ligand>
        <name>Mg(2+)</name>
        <dbReference type="ChEBI" id="CHEBI:18420"/>
    </ligand>
</feature>
<evidence type="ECO:0000256" key="13">
    <source>
        <dbReference type="PIRSR" id="PIRSR606539-2"/>
    </source>
</evidence>